<keyword evidence="4 9" id="KW-0812">Transmembrane</keyword>
<sequence>MFSRFVVSQVKHNSYFLVGVVLGLWLALVAVPFEEAPVACPATEAPAPDEYEPHREARPLGPAGPVAGRSVQRPRYYITELGMRGSLMSGVLSSEEALSTRTAALNATASRLQPLRVFIAAAAGAVPPRPNVVGFTDTREMLKPFHALKYLADNCLEEYDFFFLVSDTSFVNARRLRDLVSKLSVSQDVYMGTVAEDDSHYCTLEGGILLSNSVLRAVHGQLDWCVRNSYSAHHHENIGRCVLHAAQQRCRAALQGETYTSIRLSSPEQIPPTLADAVTVYPVHEPAHFYRLHAAAARRLLQRAAATAAGLRRQMAALRPNHPPGFANTSWPAGLRADPGLAPPTPENRFEHLRWTLFNASHSFMPDDHRAIAPLKGSMKEAVQLVLRESIAWASRRWGVEYEDVRLVEGASRWEPALGLRYRLLLRARQRVMQLEVGRVLGAARLVAAPYVTESTRLTVVVPLPADIRDTTHVGHVGHADNTLPVLVIIRTQNTNDTTVSTLRDQLSSVVGQQAHIVEISERADISGPLRIHADNQRRALLAALKHPAVTSDALVVLLPSHADYNQEFLNRARMNTISGWQWFWAVGFARYSLHPSPAPPSAPSPSPSPLPTPTPHHHTGRFAPVLTDALAFYRTDFENALSSWGPSVEGSVAQILGASPLRCVRAPEPALVLAPRPPPLRPPCPPSRDLPVSLPLTRPRVSARPSRRTLRSSAVRRQAFAGQITARAEVRLRRVNCVN</sequence>
<evidence type="ECO:0000256" key="3">
    <source>
        <dbReference type="ARBA" id="ARBA00022679"/>
    </source>
</evidence>
<evidence type="ECO:0000256" key="6">
    <source>
        <dbReference type="ARBA" id="ARBA00022989"/>
    </source>
</evidence>
<evidence type="ECO:0000256" key="10">
    <source>
        <dbReference type="SAM" id="MobiDB-lite"/>
    </source>
</evidence>
<name>A0ABN8L4J4_CHISP</name>
<reference evidence="11" key="1">
    <citation type="submission" date="2021-12" db="EMBL/GenBank/DDBJ databases">
        <authorList>
            <person name="King R."/>
        </authorList>
    </citation>
    <scope>NUCLEOTIDE SEQUENCE</scope>
</reference>
<keyword evidence="3 9" id="KW-0808">Transferase</keyword>
<dbReference type="PANTHER" id="PTHR12369">
    <property type="entry name" value="CHONDROITIN SYNTHASE"/>
    <property type="match status" value="1"/>
</dbReference>
<keyword evidence="7 9" id="KW-0333">Golgi apparatus</keyword>
<gene>
    <name evidence="11" type="ORF">CHILSU_LOCUS6222</name>
</gene>
<dbReference type="EC" id="2.4.1.-" evidence="9"/>
<accession>A0ABN8L4J4</accession>
<evidence type="ECO:0000256" key="8">
    <source>
        <dbReference type="ARBA" id="ARBA00023136"/>
    </source>
</evidence>
<dbReference type="InterPro" id="IPR008428">
    <property type="entry name" value="Chond_GalNAc"/>
</dbReference>
<protein>
    <recommendedName>
        <fullName evidence="9">Hexosyltransferase</fullName>
        <ecNumber evidence="9">2.4.1.-</ecNumber>
    </recommendedName>
</protein>
<feature type="transmembrane region" description="Helical" evidence="9">
    <location>
        <begin position="12"/>
        <end position="33"/>
    </location>
</feature>
<dbReference type="InterPro" id="IPR051227">
    <property type="entry name" value="CS_glycosyltransferase"/>
</dbReference>
<dbReference type="Pfam" id="PF05679">
    <property type="entry name" value="CHGN"/>
    <property type="match status" value="1"/>
</dbReference>
<dbReference type="Gene3D" id="3.90.550.50">
    <property type="match status" value="1"/>
</dbReference>
<proteinExistence type="inferred from homology"/>
<organism evidence="11 12">
    <name type="scientific">Chilo suppressalis</name>
    <name type="common">Asiatic rice borer moth</name>
    <dbReference type="NCBI Taxonomy" id="168631"/>
    <lineage>
        <taxon>Eukaryota</taxon>
        <taxon>Metazoa</taxon>
        <taxon>Ecdysozoa</taxon>
        <taxon>Arthropoda</taxon>
        <taxon>Hexapoda</taxon>
        <taxon>Insecta</taxon>
        <taxon>Pterygota</taxon>
        <taxon>Neoptera</taxon>
        <taxon>Endopterygota</taxon>
        <taxon>Lepidoptera</taxon>
        <taxon>Glossata</taxon>
        <taxon>Ditrysia</taxon>
        <taxon>Pyraloidea</taxon>
        <taxon>Crambidae</taxon>
        <taxon>Crambinae</taxon>
        <taxon>Chilo</taxon>
    </lineage>
</organism>
<evidence type="ECO:0000313" key="12">
    <source>
        <dbReference type="Proteomes" id="UP001153292"/>
    </source>
</evidence>
<feature type="compositionally biased region" description="Pro residues" evidence="10">
    <location>
        <begin position="597"/>
        <end position="615"/>
    </location>
</feature>
<keyword evidence="8 9" id="KW-0472">Membrane</keyword>
<keyword evidence="6 9" id="KW-1133">Transmembrane helix</keyword>
<evidence type="ECO:0000256" key="2">
    <source>
        <dbReference type="ARBA" id="ARBA00009239"/>
    </source>
</evidence>
<evidence type="ECO:0000256" key="1">
    <source>
        <dbReference type="ARBA" id="ARBA00004447"/>
    </source>
</evidence>
<comment type="similarity">
    <text evidence="2 9">Belongs to the chondroitin N-acetylgalactosaminyltransferase family.</text>
</comment>
<evidence type="ECO:0000256" key="4">
    <source>
        <dbReference type="ARBA" id="ARBA00022692"/>
    </source>
</evidence>
<feature type="region of interest" description="Disordered" evidence="10">
    <location>
        <begin position="43"/>
        <end position="65"/>
    </location>
</feature>
<dbReference type="Proteomes" id="UP001153292">
    <property type="component" value="Chromosome 22"/>
</dbReference>
<keyword evidence="5 9" id="KW-0735">Signal-anchor</keyword>
<evidence type="ECO:0000256" key="5">
    <source>
        <dbReference type="ARBA" id="ARBA00022968"/>
    </source>
</evidence>
<evidence type="ECO:0000256" key="7">
    <source>
        <dbReference type="ARBA" id="ARBA00023034"/>
    </source>
</evidence>
<evidence type="ECO:0000313" key="11">
    <source>
        <dbReference type="EMBL" id="CAH2986520.1"/>
    </source>
</evidence>
<dbReference type="PANTHER" id="PTHR12369:SF13">
    <property type="entry name" value="HEXOSYLTRANSFERASE"/>
    <property type="match status" value="1"/>
</dbReference>
<feature type="region of interest" description="Disordered" evidence="10">
    <location>
        <begin position="596"/>
        <end position="622"/>
    </location>
</feature>
<evidence type="ECO:0000256" key="9">
    <source>
        <dbReference type="RuleBase" id="RU364016"/>
    </source>
</evidence>
<comment type="subcellular location">
    <subcellularLocation>
        <location evidence="1 9">Golgi apparatus</location>
        <location evidence="1 9">Golgi stack membrane</location>
        <topology evidence="1 9">Single-pass type II membrane protein</topology>
    </subcellularLocation>
</comment>
<dbReference type="EMBL" id="OU963915">
    <property type="protein sequence ID" value="CAH2986520.1"/>
    <property type="molecule type" value="Genomic_DNA"/>
</dbReference>
<keyword evidence="12" id="KW-1185">Reference proteome</keyword>